<protein>
    <submittedName>
        <fullName evidence="1">Uncharacterized protein</fullName>
    </submittedName>
</protein>
<name>A0A9D4BVU2_DREPO</name>
<dbReference type="EMBL" id="JAIWYP010000014">
    <property type="protein sequence ID" value="KAH3708003.1"/>
    <property type="molecule type" value="Genomic_DNA"/>
</dbReference>
<evidence type="ECO:0000313" key="2">
    <source>
        <dbReference type="Proteomes" id="UP000828390"/>
    </source>
</evidence>
<dbReference type="Proteomes" id="UP000828390">
    <property type="component" value="Unassembled WGS sequence"/>
</dbReference>
<evidence type="ECO:0000313" key="1">
    <source>
        <dbReference type="EMBL" id="KAH3708003.1"/>
    </source>
</evidence>
<sequence length="115" mass="12377">MCSLNDIKSLRMYDVSSELVKHVLEATNYAMPDDLGVEVAHGVEPFSGHLLNENGHSSCVRIAGPSASLTITAKSCYASYSTDGKVSRVAAGGRAGWIQSWTENNGKDLQLQSHH</sequence>
<accession>A0A9D4BVU2</accession>
<reference evidence="1" key="2">
    <citation type="submission" date="2020-11" db="EMBL/GenBank/DDBJ databases">
        <authorList>
            <person name="McCartney M.A."/>
            <person name="Auch B."/>
            <person name="Kono T."/>
            <person name="Mallez S."/>
            <person name="Becker A."/>
            <person name="Gohl D.M."/>
            <person name="Silverstein K.A.T."/>
            <person name="Koren S."/>
            <person name="Bechman K.B."/>
            <person name="Herman A."/>
            <person name="Abrahante J.E."/>
            <person name="Garbe J."/>
        </authorList>
    </citation>
    <scope>NUCLEOTIDE SEQUENCE</scope>
    <source>
        <strain evidence="1">Duluth1</strain>
        <tissue evidence="1">Whole animal</tissue>
    </source>
</reference>
<gene>
    <name evidence="1" type="ORF">DPMN_067442</name>
</gene>
<organism evidence="1 2">
    <name type="scientific">Dreissena polymorpha</name>
    <name type="common">Zebra mussel</name>
    <name type="synonym">Mytilus polymorpha</name>
    <dbReference type="NCBI Taxonomy" id="45954"/>
    <lineage>
        <taxon>Eukaryota</taxon>
        <taxon>Metazoa</taxon>
        <taxon>Spiralia</taxon>
        <taxon>Lophotrochozoa</taxon>
        <taxon>Mollusca</taxon>
        <taxon>Bivalvia</taxon>
        <taxon>Autobranchia</taxon>
        <taxon>Heteroconchia</taxon>
        <taxon>Euheterodonta</taxon>
        <taxon>Imparidentia</taxon>
        <taxon>Neoheterodontei</taxon>
        <taxon>Myida</taxon>
        <taxon>Dreissenoidea</taxon>
        <taxon>Dreissenidae</taxon>
        <taxon>Dreissena</taxon>
    </lineage>
</organism>
<proteinExistence type="predicted"/>
<comment type="caution">
    <text evidence="1">The sequence shown here is derived from an EMBL/GenBank/DDBJ whole genome shotgun (WGS) entry which is preliminary data.</text>
</comment>
<keyword evidence="2" id="KW-1185">Reference proteome</keyword>
<dbReference type="AlphaFoldDB" id="A0A9D4BVU2"/>
<reference evidence="1" key="1">
    <citation type="journal article" date="2019" name="bioRxiv">
        <title>The Genome of the Zebra Mussel, Dreissena polymorpha: A Resource for Invasive Species Research.</title>
        <authorList>
            <person name="McCartney M.A."/>
            <person name="Auch B."/>
            <person name="Kono T."/>
            <person name="Mallez S."/>
            <person name="Zhang Y."/>
            <person name="Obille A."/>
            <person name="Becker A."/>
            <person name="Abrahante J.E."/>
            <person name="Garbe J."/>
            <person name="Badalamenti J.P."/>
            <person name="Herman A."/>
            <person name="Mangelson H."/>
            <person name="Liachko I."/>
            <person name="Sullivan S."/>
            <person name="Sone E.D."/>
            <person name="Koren S."/>
            <person name="Silverstein K.A.T."/>
            <person name="Beckman K.B."/>
            <person name="Gohl D.M."/>
        </authorList>
    </citation>
    <scope>NUCLEOTIDE SEQUENCE</scope>
    <source>
        <strain evidence="1">Duluth1</strain>
        <tissue evidence="1">Whole animal</tissue>
    </source>
</reference>